<proteinExistence type="predicted"/>
<feature type="domain" description="Ppx/GppA phosphatase N-terminal" evidence="1">
    <location>
        <begin position="178"/>
        <end position="364"/>
    </location>
</feature>
<organism evidence="2 3">
    <name type="scientific">Aristophania vespae</name>
    <dbReference type="NCBI Taxonomy" id="2697033"/>
    <lineage>
        <taxon>Bacteria</taxon>
        <taxon>Pseudomonadati</taxon>
        <taxon>Pseudomonadota</taxon>
        <taxon>Alphaproteobacteria</taxon>
        <taxon>Acetobacterales</taxon>
        <taxon>Acetobacteraceae</taxon>
        <taxon>Aristophania</taxon>
    </lineage>
</organism>
<dbReference type="KEGG" id="bomb:GT348_03470"/>
<dbReference type="InterPro" id="IPR050273">
    <property type="entry name" value="GppA/Ppx_hydrolase"/>
</dbReference>
<dbReference type="Pfam" id="PF02541">
    <property type="entry name" value="Ppx-GppA"/>
    <property type="match status" value="2"/>
</dbReference>
<dbReference type="GO" id="GO:0016462">
    <property type="term" value="F:pyrophosphatase activity"/>
    <property type="evidence" value="ECO:0007669"/>
    <property type="project" value="TreeGrafter"/>
</dbReference>
<evidence type="ECO:0000313" key="2">
    <source>
        <dbReference type="EMBL" id="QHI95450.1"/>
    </source>
</evidence>
<dbReference type="EMBL" id="CP047652">
    <property type="protein sequence ID" value="QHI95450.1"/>
    <property type="molecule type" value="Genomic_DNA"/>
</dbReference>
<dbReference type="Gene3D" id="3.30.420.150">
    <property type="entry name" value="Exopolyphosphatase. Domain 2"/>
    <property type="match status" value="1"/>
</dbReference>
<gene>
    <name evidence="2" type="ORF">GT348_03470</name>
</gene>
<reference evidence="2 3" key="1">
    <citation type="submission" date="2020-01" db="EMBL/GenBank/DDBJ databases">
        <title>Genome sequencing of strain KACC 21507.</title>
        <authorList>
            <person name="Heo J."/>
            <person name="Kim S.-J."/>
            <person name="Kim J.-S."/>
            <person name="Hong S.-B."/>
            <person name="Kwon S.-W."/>
        </authorList>
    </citation>
    <scope>NUCLEOTIDE SEQUENCE [LARGE SCALE GENOMIC DNA]</scope>
    <source>
        <strain evidence="2 3">KACC 21507</strain>
    </source>
</reference>
<dbReference type="RefSeq" id="WP_160618527.1">
    <property type="nucleotide sequence ID" value="NZ_CP047652.1"/>
</dbReference>
<dbReference type="PANTHER" id="PTHR30005">
    <property type="entry name" value="EXOPOLYPHOSPHATASE"/>
    <property type="match status" value="1"/>
</dbReference>
<dbReference type="InterPro" id="IPR003695">
    <property type="entry name" value="Ppx_GppA_N"/>
</dbReference>
<dbReference type="SUPFAM" id="SSF53067">
    <property type="entry name" value="Actin-like ATPase domain"/>
    <property type="match status" value="2"/>
</dbReference>
<name>A0A6P1NFZ9_9PROT</name>
<evidence type="ECO:0000313" key="3">
    <source>
        <dbReference type="Proteomes" id="UP000463975"/>
    </source>
</evidence>
<protein>
    <submittedName>
        <fullName evidence="2">Ppx/GppA family phosphatase</fullName>
    </submittedName>
</protein>
<dbReference type="CDD" id="cd24054">
    <property type="entry name" value="ASKHA_NBD_AaPPX-GppA_MtPPX2-like"/>
    <property type="match status" value="1"/>
</dbReference>
<keyword evidence="3" id="KW-1185">Reference proteome</keyword>
<evidence type="ECO:0000259" key="1">
    <source>
        <dbReference type="Pfam" id="PF02541"/>
    </source>
</evidence>
<dbReference type="AlphaFoldDB" id="A0A6P1NFZ9"/>
<feature type="domain" description="Ppx/GppA phosphatase N-terminal" evidence="1">
    <location>
        <begin position="50"/>
        <end position="149"/>
    </location>
</feature>
<dbReference type="InterPro" id="IPR043129">
    <property type="entry name" value="ATPase_NBD"/>
</dbReference>
<dbReference type="Gene3D" id="3.30.420.40">
    <property type="match status" value="1"/>
</dbReference>
<dbReference type="Proteomes" id="UP000463975">
    <property type="component" value="Chromosome"/>
</dbReference>
<accession>A0A6P1NFZ9</accession>
<sequence length="392" mass="44325">MMKTNLTYQKRKSFPHYVHSHKIKTPITPYKTPFYYAAIDLGTTSCRLLVVKDTGDALKIIERYSSSVLLGEGLSKTGLLDECAINRTIRTLRLFVKKIHNWPVSNISAIATEVCRQAANAQEFLRRVFEETGLRIDVISDREEAELALESCGSLLSSPRYYNQHMHHSLYARKPCPNRALIFDIGGGSTEISWVRTDHTSRKYFLSGMTSLKHGIVSLTELFDQLTLKEAYNAAVRYITSKLESFESIYCIKREVAQQNVHMIGISGTITTLAGIALDLKRYDRYQIDGTILSCNALAQSIHKIKSMSQTALELHPCIGRSRASLVLAGCAIYEAIQAMWPTDMITVADRGLRDGLVIRMARDHQFRLRREDNNKHYFNEQPRSGALALSI</sequence>
<dbReference type="PANTHER" id="PTHR30005:SF0">
    <property type="entry name" value="RETROGRADE REGULATION PROTEIN 2"/>
    <property type="match status" value="1"/>
</dbReference>